<organism evidence="1 2">
    <name type="scientific">Edaphobacter acidisoli</name>
    <dbReference type="NCBI Taxonomy" id="2040573"/>
    <lineage>
        <taxon>Bacteria</taxon>
        <taxon>Pseudomonadati</taxon>
        <taxon>Acidobacteriota</taxon>
        <taxon>Terriglobia</taxon>
        <taxon>Terriglobales</taxon>
        <taxon>Acidobacteriaceae</taxon>
        <taxon>Edaphobacter</taxon>
    </lineage>
</organism>
<proteinExistence type="predicted"/>
<comment type="caution">
    <text evidence="1">The sequence shown here is derived from an EMBL/GenBank/DDBJ whole genome shotgun (WGS) entry which is preliminary data.</text>
</comment>
<evidence type="ECO:0000313" key="2">
    <source>
        <dbReference type="Proteomes" id="UP000648801"/>
    </source>
</evidence>
<evidence type="ECO:0000313" key="1">
    <source>
        <dbReference type="EMBL" id="GGA66735.1"/>
    </source>
</evidence>
<reference evidence="1" key="2">
    <citation type="submission" date="2020-09" db="EMBL/GenBank/DDBJ databases">
        <authorList>
            <person name="Sun Q."/>
            <person name="Zhou Y."/>
        </authorList>
    </citation>
    <scope>NUCLEOTIDE SEQUENCE</scope>
    <source>
        <strain evidence="1">CGMCC 1.15447</strain>
    </source>
</reference>
<dbReference type="Proteomes" id="UP000648801">
    <property type="component" value="Unassembled WGS sequence"/>
</dbReference>
<sequence length="44" mass="5448">MNTQMDLRYPENGRQTVEFEAMMYARHSRHRAAHVMRLRERKGW</sequence>
<reference evidence="1" key="1">
    <citation type="journal article" date="2014" name="Int. J. Syst. Evol. Microbiol.">
        <title>Complete genome sequence of Corynebacterium casei LMG S-19264T (=DSM 44701T), isolated from a smear-ripened cheese.</title>
        <authorList>
            <consortium name="US DOE Joint Genome Institute (JGI-PGF)"/>
            <person name="Walter F."/>
            <person name="Albersmeier A."/>
            <person name="Kalinowski J."/>
            <person name="Ruckert C."/>
        </authorList>
    </citation>
    <scope>NUCLEOTIDE SEQUENCE</scope>
    <source>
        <strain evidence="1">CGMCC 1.15447</strain>
    </source>
</reference>
<keyword evidence="2" id="KW-1185">Reference proteome</keyword>
<dbReference type="RefSeq" id="WP_263364909.1">
    <property type="nucleotide sequence ID" value="NZ_BMJB01000001.1"/>
</dbReference>
<name>A0A916RSD6_9BACT</name>
<protein>
    <submittedName>
        <fullName evidence="1">Uncharacterized protein</fullName>
    </submittedName>
</protein>
<dbReference type="AlphaFoldDB" id="A0A916RSD6"/>
<accession>A0A916RSD6</accession>
<gene>
    <name evidence="1" type="ORF">GCM10011507_17820</name>
</gene>
<dbReference type="EMBL" id="BMJB01000001">
    <property type="protein sequence ID" value="GGA66735.1"/>
    <property type="molecule type" value="Genomic_DNA"/>
</dbReference>